<dbReference type="Pfam" id="PF03180">
    <property type="entry name" value="Lipoprotein_9"/>
    <property type="match status" value="1"/>
</dbReference>
<dbReference type="GO" id="GO:0016020">
    <property type="term" value="C:membrane"/>
    <property type="evidence" value="ECO:0007669"/>
    <property type="project" value="UniProtKB-SubCell"/>
</dbReference>
<dbReference type="Proteomes" id="UP000273977">
    <property type="component" value="Unassembled WGS sequence"/>
</dbReference>
<dbReference type="SUPFAM" id="SSF53850">
    <property type="entry name" value="Periplasmic binding protein-like II"/>
    <property type="match status" value="1"/>
</dbReference>
<dbReference type="OrthoDB" id="9812878at2"/>
<dbReference type="PANTHER" id="PTHR30429:SF1">
    <property type="entry name" value="D-METHIONINE-BINDING LIPOPROTEIN METQ-RELATED"/>
    <property type="match status" value="1"/>
</dbReference>
<evidence type="ECO:0000313" key="11">
    <source>
        <dbReference type="Proteomes" id="UP000273977"/>
    </source>
</evidence>
<evidence type="ECO:0000256" key="9">
    <source>
        <dbReference type="SAM" id="SignalP"/>
    </source>
</evidence>
<feature type="lipid moiety-binding region" description="S-diacylglycerol cysteine" evidence="7">
    <location>
        <position position="21"/>
    </location>
</feature>
<dbReference type="InterPro" id="IPR004872">
    <property type="entry name" value="Lipoprotein_NlpA"/>
</dbReference>
<dbReference type="RefSeq" id="WP_123781216.1">
    <property type="nucleotide sequence ID" value="NZ_RKMG01000038.1"/>
</dbReference>
<keyword evidence="5" id="KW-0564">Palmitate</keyword>
<accession>A0A3N4G5W5</accession>
<keyword evidence="3 9" id="KW-0732">Signal</keyword>
<comment type="caution">
    <text evidence="10">The sequence shown here is derived from an EMBL/GenBank/DDBJ whole genome shotgun (WGS) entry which is preliminary data.</text>
</comment>
<sequence length="319" mass="33593">MNKKLKLSATLFASIIALAACGNTSSTEESSAASSTSESTESSSTAASTEEAKEYTVGVVGDTERLEWEAVAERLADEGITLNVQVFTDYVTPNTALADGSLDLNAFQHLAYLADFVTANDGDLQPIGYTYISPMGAYSEAVESLDDLEDGATVVIPNDPTNGGRALLLLETAGVIEVDDAAGITPTVDDVTTNDKNIEFTEVDAAQVPRSLSDADVVIANTNYAVDAGLVPSEDSIFLDTENLEDLGAQYKNALVVRSEDAENPDFQTILAAYQSEETAATIDEVTSGADQPAWTENDDVAADFEEILTATQAAAEAE</sequence>
<dbReference type="AlphaFoldDB" id="A0A3N4G5W5"/>
<evidence type="ECO:0000256" key="1">
    <source>
        <dbReference type="ARBA" id="ARBA00004635"/>
    </source>
</evidence>
<evidence type="ECO:0000313" key="10">
    <source>
        <dbReference type="EMBL" id="RPA56777.1"/>
    </source>
</evidence>
<comment type="subcellular location">
    <subcellularLocation>
        <location evidence="1">Membrane</location>
        <topology evidence="1">Lipid-anchor</topology>
    </subcellularLocation>
</comment>
<dbReference type="PROSITE" id="PS51257">
    <property type="entry name" value="PROKAR_LIPOPROTEIN"/>
    <property type="match status" value="1"/>
</dbReference>
<gene>
    <name evidence="10" type="ORF">EF384_08775</name>
</gene>
<dbReference type="PANTHER" id="PTHR30429">
    <property type="entry name" value="D-METHIONINE-BINDING LIPOPROTEIN METQ"/>
    <property type="match status" value="1"/>
</dbReference>
<evidence type="ECO:0000256" key="6">
    <source>
        <dbReference type="ARBA" id="ARBA00023288"/>
    </source>
</evidence>
<dbReference type="EMBL" id="RKMG01000038">
    <property type="protein sequence ID" value="RPA56777.1"/>
    <property type="molecule type" value="Genomic_DNA"/>
</dbReference>
<keyword evidence="6" id="KW-0449">Lipoprotein</keyword>
<reference evidence="10 11" key="1">
    <citation type="submission" date="2018-11" db="EMBL/GenBank/DDBJ databases">
        <title>Aerococcus sp. SJQ22, whole genome shotgun sequence.</title>
        <authorList>
            <person name="Sun L."/>
            <person name="Gao X."/>
            <person name="Chen W."/>
            <person name="Huang K."/>
        </authorList>
    </citation>
    <scope>NUCLEOTIDE SEQUENCE [LARGE SCALE GENOMIC DNA]</scope>
    <source>
        <strain evidence="10 11">SJQ22</strain>
    </source>
</reference>
<comment type="similarity">
    <text evidence="2">Belongs to the NlpA lipoprotein family.</text>
</comment>
<evidence type="ECO:0000256" key="4">
    <source>
        <dbReference type="ARBA" id="ARBA00023136"/>
    </source>
</evidence>
<protein>
    <submittedName>
        <fullName evidence="10">MetQ/NlpA family ABC transporter substrate-binding protein</fullName>
    </submittedName>
</protein>
<keyword evidence="11" id="KW-1185">Reference proteome</keyword>
<dbReference type="Gene3D" id="3.40.190.10">
    <property type="entry name" value="Periplasmic binding protein-like II"/>
    <property type="match status" value="2"/>
</dbReference>
<evidence type="ECO:0000256" key="3">
    <source>
        <dbReference type="ARBA" id="ARBA00022729"/>
    </source>
</evidence>
<feature type="signal peptide" evidence="9">
    <location>
        <begin position="1"/>
        <end position="19"/>
    </location>
</feature>
<feature type="compositionally biased region" description="Low complexity" evidence="8">
    <location>
        <begin position="26"/>
        <end position="49"/>
    </location>
</feature>
<feature type="region of interest" description="Disordered" evidence="8">
    <location>
        <begin position="26"/>
        <end position="54"/>
    </location>
</feature>
<dbReference type="PIRSF" id="PIRSF002854">
    <property type="entry name" value="MetQ"/>
    <property type="match status" value="1"/>
</dbReference>
<evidence type="ECO:0000256" key="2">
    <source>
        <dbReference type="ARBA" id="ARBA00008973"/>
    </source>
</evidence>
<proteinExistence type="inferred from homology"/>
<keyword evidence="4" id="KW-0472">Membrane</keyword>
<evidence type="ECO:0000256" key="5">
    <source>
        <dbReference type="ARBA" id="ARBA00023139"/>
    </source>
</evidence>
<feature type="chain" id="PRO_5038927295" evidence="9">
    <location>
        <begin position="20"/>
        <end position="319"/>
    </location>
</feature>
<organism evidence="10 11">
    <name type="scientific">Aerococcus agrisoli</name>
    <dbReference type="NCBI Taxonomy" id="2487350"/>
    <lineage>
        <taxon>Bacteria</taxon>
        <taxon>Bacillati</taxon>
        <taxon>Bacillota</taxon>
        <taxon>Bacilli</taxon>
        <taxon>Lactobacillales</taxon>
        <taxon>Aerococcaceae</taxon>
        <taxon>Aerococcus</taxon>
    </lineage>
</organism>
<evidence type="ECO:0000256" key="8">
    <source>
        <dbReference type="SAM" id="MobiDB-lite"/>
    </source>
</evidence>
<name>A0A3N4G5W5_9LACT</name>
<evidence type="ECO:0000256" key="7">
    <source>
        <dbReference type="PIRSR" id="PIRSR002854-1"/>
    </source>
</evidence>